<evidence type="ECO:0008006" key="3">
    <source>
        <dbReference type="Google" id="ProtNLM"/>
    </source>
</evidence>
<dbReference type="EMBL" id="JBHRZH010000014">
    <property type="protein sequence ID" value="MFC3762373.1"/>
    <property type="molecule type" value="Genomic_DNA"/>
</dbReference>
<dbReference type="Proteomes" id="UP001595699">
    <property type="component" value="Unassembled WGS sequence"/>
</dbReference>
<sequence>MTMRSVAALELLPEASTADLGLLGDGDGGGCELITCVVTCGFTVDNGGDDCW</sequence>
<reference evidence="2" key="1">
    <citation type="journal article" date="2019" name="Int. J. Syst. Evol. Microbiol.">
        <title>The Global Catalogue of Microorganisms (GCM) 10K type strain sequencing project: providing services to taxonomists for standard genome sequencing and annotation.</title>
        <authorList>
            <consortium name="The Broad Institute Genomics Platform"/>
            <consortium name="The Broad Institute Genome Sequencing Center for Infectious Disease"/>
            <person name="Wu L."/>
            <person name="Ma J."/>
        </authorList>
    </citation>
    <scope>NUCLEOTIDE SEQUENCE [LARGE SCALE GENOMIC DNA]</scope>
    <source>
        <strain evidence="2">CGMCC 4.7241</strain>
    </source>
</reference>
<evidence type="ECO:0000313" key="1">
    <source>
        <dbReference type="EMBL" id="MFC3762373.1"/>
    </source>
</evidence>
<proteinExistence type="predicted"/>
<name>A0ABV7YB56_9ACTN</name>
<dbReference type="RefSeq" id="WP_205121799.1">
    <property type="nucleotide sequence ID" value="NZ_JAFBCM010000001.1"/>
</dbReference>
<protein>
    <recommendedName>
        <fullName evidence="3">FxLD family lantipeptide</fullName>
    </recommendedName>
</protein>
<organism evidence="1 2">
    <name type="scientific">Tenggerimyces flavus</name>
    <dbReference type="NCBI Taxonomy" id="1708749"/>
    <lineage>
        <taxon>Bacteria</taxon>
        <taxon>Bacillati</taxon>
        <taxon>Actinomycetota</taxon>
        <taxon>Actinomycetes</taxon>
        <taxon>Propionibacteriales</taxon>
        <taxon>Nocardioidaceae</taxon>
        <taxon>Tenggerimyces</taxon>
    </lineage>
</organism>
<evidence type="ECO:0000313" key="2">
    <source>
        <dbReference type="Proteomes" id="UP001595699"/>
    </source>
</evidence>
<keyword evidence="2" id="KW-1185">Reference proteome</keyword>
<accession>A0ABV7YB56</accession>
<comment type="caution">
    <text evidence="1">The sequence shown here is derived from an EMBL/GenBank/DDBJ whole genome shotgun (WGS) entry which is preliminary data.</text>
</comment>
<gene>
    <name evidence="1" type="ORF">ACFOUW_16145</name>
</gene>